<dbReference type="RefSeq" id="WP_009561129.1">
    <property type="nucleotide sequence ID" value="NZ_JABFOH010000011.1"/>
</dbReference>
<gene>
    <name evidence="1" type="ORF">DN052_10185</name>
</gene>
<dbReference type="GeneID" id="65282442"/>
<evidence type="ECO:0000313" key="1">
    <source>
        <dbReference type="EMBL" id="PZD80788.1"/>
    </source>
</evidence>
<sequence>MLREAGYAARAGQIIDASFVTVSRQPMRRKERECVNQGEVPTAWQDQPAQRRRKDMSARWVKKNGQSHFGYRNHIKNLLN</sequence>
<protein>
    <recommendedName>
        <fullName evidence="3">Transposase</fullName>
    </recommendedName>
</protein>
<organism evidence="1 2">
    <name type="scientific">Acidithiobacillus ferrooxidans</name>
    <name type="common">Thiobacillus ferrooxidans</name>
    <dbReference type="NCBI Taxonomy" id="920"/>
    <lineage>
        <taxon>Bacteria</taxon>
        <taxon>Pseudomonadati</taxon>
        <taxon>Pseudomonadota</taxon>
        <taxon>Acidithiobacillia</taxon>
        <taxon>Acidithiobacillales</taxon>
        <taxon>Acidithiobacillaceae</taxon>
        <taxon>Acidithiobacillus</taxon>
    </lineage>
</organism>
<accession>A0A2W1K231</accession>
<evidence type="ECO:0000313" key="2">
    <source>
        <dbReference type="Proteomes" id="UP000248886"/>
    </source>
</evidence>
<dbReference type="AlphaFoldDB" id="A0A2W1K231"/>
<dbReference type="EMBL" id="QKQP01000005">
    <property type="protein sequence ID" value="PZD80788.1"/>
    <property type="molecule type" value="Genomic_DNA"/>
</dbReference>
<comment type="caution">
    <text evidence="1">The sequence shown here is derived from an EMBL/GenBank/DDBJ whole genome shotgun (WGS) entry which is preliminary data.</text>
</comment>
<dbReference type="Proteomes" id="UP000248886">
    <property type="component" value="Unassembled WGS sequence"/>
</dbReference>
<reference evidence="1 2" key="1">
    <citation type="submission" date="2018-06" db="EMBL/GenBank/DDBJ databases">
        <title>Draft sequence of Acidithiobacillus ferrooxidans CCM 4253.</title>
        <authorList>
            <person name="Moya-Beltran A."/>
            <person name="Castro M."/>
            <person name="Covarrubias P.C."/>
            <person name="Issotta F."/>
            <person name="Janiczek O."/>
            <person name="Mandl M."/>
            <person name="Kucera J."/>
            <person name="Quatrini R."/>
        </authorList>
    </citation>
    <scope>NUCLEOTIDE SEQUENCE [LARGE SCALE GENOMIC DNA]</scope>
    <source>
        <strain evidence="1 2">CCM 4253</strain>
    </source>
</reference>
<proteinExistence type="predicted"/>
<name>A0A2W1K231_ACIFR</name>
<evidence type="ECO:0008006" key="3">
    <source>
        <dbReference type="Google" id="ProtNLM"/>
    </source>
</evidence>